<dbReference type="PANTHER" id="PTHR46028">
    <property type="entry name" value="KYNURENINE 3-MONOOXYGENASE"/>
    <property type="match status" value="1"/>
</dbReference>
<evidence type="ECO:0000256" key="5">
    <source>
        <dbReference type="ARBA" id="ARBA00023002"/>
    </source>
</evidence>
<keyword evidence="2" id="KW-0285">Flavoprotein</keyword>
<keyword evidence="3" id="KW-0274">FAD</keyword>
<proteinExistence type="predicted"/>
<dbReference type="InterPro" id="IPR002938">
    <property type="entry name" value="FAD-bd"/>
</dbReference>
<reference evidence="9 10" key="1">
    <citation type="journal article" date="2016" name="Appl. Microbiol. Biotechnol.">
        <title>Characterization of T-DNA insertion mutants with decreased virulence in the entomopathogenic fungus Beauveria bassiana JEF-007.</title>
        <authorList>
            <person name="Kim S."/>
            <person name="Lee S.J."/>
            <person name="Nai Y.S."/>
            <person name="Yu J.S."/>
            <person name="Lee M.R."/>
            <person name="Yang Y.T."/>
            <person name="Kim J.S."/>
        </authorList>
    </citation>
    <scope>NUCLEOTIDE SEQUENCE [LARGE SCALE GENOMIC DNA]</scope>
    <source>
        <strain evidence="9 10">JEF-007</strain>
    </source>
</reference>
<dbReference type="Proteomes" id="UP000235728">
    <property type="component" value="Unassembled WGS sequence"/>
</dbReference>
<organism evidence="9 10">
    <name type="scientific">Beauveria bassiana</name>
    <name type="common">White muscardine disease fungus</name>
    <name type="synonym">Tritirachium shiotae</name>
    <dbReference type="NCBI Taxonomy" id="176275"/>
    <lineage>
        <taxon>Eukaryota</taxon>
        <taxon>Fungi</taxon>
        <taxon>Dikarya</taxon>
        <taxon>Ascomycota</taxon>
        <taxon>Pezizomycotina</taxon>
        <taxon>Sordariomycetes</taxon>
        <taxon>Hypocreomycetidae</taxon>
        <taxon>Hypocreales</taxon>
        <taxon>Cordycipitaceae</taxon>
        <taxon>Beauveria</taxon>
    </lineage>
</organism>
<feature type="domain" description="FAD-binding" evidence="8">
    <location>
        <begin position="39"/>
        <end position="331"/>
    </location>
</feature>
<dbReference type="GO" id="GO:0004502">
    <property type="term" value="F:kynurenine 3-monooxygenase activity"/>
    <property type="evidence" value="ECO:0007669"/>
    <property type="project" value="TreeGrafter"/>
</dbReference>
<comment type="caution">
    <text evidence="9">The sequence shown here is derived from an EMBL/GenBank/DDBJ whole genome shotgun (WGS) entry which is preliminary data.</text>
</comment>
<dbReference type="Gene3D" id="3.50.50.60">
    <property type="entry name" value="FAD/NAD(P)-binding domain"/>
    <property type="match status" value="1"/>
</dbReference>
<evidence type="ECO:0000256" key="1">
    <source>
        <dbReference type="ARBA" id="ARBA00001974"/>
    </source>
</evidence>
<dbReference type="SUPFAM" id="SSF51905">
    <property type="entry name" value="FAD/NAD(P)-binding domain"/>
    <property type="match status" value="1"/>
</dbReference>
<dbReference type="OMA" id="YHELQEG"/>
<evidence type="ECO:0000256" key="4">
    <source>
        <dbReference type="ARBA" id="ARBA00022857"/>
    </source>
</evidence>
<keyword evidence="4" id="KW-0521">NADP</keyword>
<feature type="region of interest" description="Disordered" evidence="7">
    <location>
        <begin position="337"/>
        <end position="356"/>
    </location>
</feature>
<dbReference type="InterPro" id="IPR036188">
    <property type="entry name" value="FAD/NAD-bd_sf"/>
</dbReference>
<sequence length="496" mass="55310">MPLSEAMLSRSMNYALSTYLRDPGVGSLSPGKSINLALSERGMNALRHAGQPELLQRVLDASVPMRGRMIHGKTVSGDLYEVSQDFDALGRTNFAIDRAALNANLLDCLDALPNVKLFFNHKLIHVDFHNCMALVEDRDWLSQSIEVKFDIMLGADGVRSAVRYHMMNISRMDYQHEYLDVLWCELRMKPGKVRGDTAQAWKISPSHLPIWPAEDSMFIATANKDGSFTCTLFMPASRFAALEADESQILPFFDANFPGVRNHISDTSLIRSFSECPHRPLVSIKCKPYHFGSSSVIVGDAAHAMAPFYGQGMNAGMEDVRLLFSVLDKHAHATGAALRGEQGEDDKNNHSPSRAAKIRGRALAEYSASRWRDAHAIKDLAMQNYREMRTSQSTLYKLRKALEEFMHATFPSLGWQSKYSQVVFSNEPYAECVRRNDGQDRLLSIFTALCTGPLVAAGLYLARARGCLATALWSAVTAPWQWPGFWRHVLSVALSG</sequence>
<dbReference type="AlphaFoldDB" id="A0A2N6N8Z6"/>
<name>A0A2N6N8Z6_BEABA</name>
<comment type="cofactor">
    <cofactor evidence="1">
        <name>FAD</name>
        <dbReference type="ChEBI" id="CHEBI:57692"/>
    </cofactor>
</comment>
<dbReference type="EMBL" id="MRVG01000017">
    <property type="protein sequence ID" value="PMB63750.1"/>
    <property type="molecule type" value="Genomic_DNA"/>
</dbReference>
<evidence type="ECO:0000256" key="7">
    <source>
        <dbReference type="SAM" id="MobiDB-lite"/>
    </source>
</evidence>
<accession>A0A2N6N8Z6</accession>
<dbReference type="GO" id="GO:0005741">
    <property type="term" value="C:mitochondrial outer membrane"/>
    <property type="evidence" value="ECO:0007669"/>
    <property type="project" value="TreeGrafter"/>
</dbReference>
<dbReference type="PRINTS" id="PR00420">
    <property type="entry name" value="RNGMNOXGNASE"/>
</dbReference>
<keyword evidence="5" id="KW-0560">Oxidoreductase</keyword>
<evidence type="ECO:0000256" key="3">
    <source>
        <dbReference type="ARBA" id="ARBA00022827"/>
    </source>
</evidence>
<gene>
    <name evidence="9" type="primary">BNA4_1</name>
    <name evidence="9" type="ORF">BM221_010492</name>
</gene>
<dbReference type="GO" id="GO:0071949">
    <property type="term" value="F:FAD binding"/>
    <property type="evidence" value="ECO:0007669"/>
    <property type="project" value="InterPro"/>
</dbReference>
<dbReference type="Pfam" id="PF01494">
    <property type="entry name" value="FAD_binding_3"/>
    <property type="match status" value="1"/>
</dbReference>
<evidence type="ECO:0000313" key="9">
    <source>
        <dbReference type="EMBL" id="PMB63750.1"/>
    </source>
</evidence>
<evidence type="ECO:0000256" key="2">
    <source>
        <dbReference type="ARBA" id="ARBA00022630"/>
    </source>
</evidence>
<evidence type="ECO:0000259" key="8">
    <source>
        <dbReference type="Pfam" id="PF01494"/>
    </source>
</evidence>
<protein>
    <submittedName>
        <fullName evidence="9">Kynurenine 3-monooxygenase</fullName>
    </submittedName>
</protein>
<keyword evidence="6 9" id="KW-0503">Monooxygenase</keyword>
<evidence type="ECO:0000256" key="6">
    <source>
        <dbReference type="ARBA" id="ARBA00023033"/>
    </source>
</evidence>
<dbReference type="PANTHER" id="PTHR46028:SF2">
    <property type="entry name" value="KYNURENINE 3-MONOOXYGENASE"/>
    <property type="match status" value="1"/>
</dbReference>
<evidence type="ECO:0000313" key="10">
    <source>
        <dbReference type="Proteomes" id="UP000235728"/>
    </source>
</evidence>
<dbReference type="GO" id="GO:0070189">
    <property type="term" value="P:kynurenine metabolic process"/>
    <property type="evidence" value="ECO:0007669"/>
    <property type="project" value="TreeGrafter"/>
</dbReference>